<protein>
    <submittedName>
        <fullName evidence="2">PilA2 pilus assembly protein</fullName>
    </submittedName>
</protein>
<dbReference type="KEGG" id="hni:W911_05380"/>
<reference evidence="2 3" key="1">
    <citation type="journal article" date="2014" name="Genome Announc.">
        <title>Complete Genome Sequence of Hyphomicrobium nitrativorans Strain NL23, a Denitrifying Bacterium Isolated from Biofilm of a Methanol-Fed Denitrification System Treating Seawater at the Montreal Biodome.</title>
        <authorList>
            <person name="Martineau C."/>
            <person name="Villeneuve C."/>
            <person name="Mauffrey F."/>
            <person name="Villemur R."/>
        </authorList>
    </citation>
    <scope>NUCLEOTIDE SEQUENCE [LARGE SCALE GENOMIC DNA]</scope>
    <source>
        <strain evidence="2">NL23</strain>
    </source>
</reference>
<dbReference type="Pfam" id="PF04964">
    <property type="entry name" value="Flp_Fap"/>
    <property type="match status" value="1"/>
</dbReference>
<dbReference type="PATRIC" id="fig|1029756.8.peg.1133"/>
<gene>
    <name evidence="2" type="ORF">W911_05380</name>
</gene>
<name>V5SBN9_9HYPH</name>
<organism evidence="2 3">
    <name type="scientific">Hyphomicrobium nitrativorans NL23</name>
    <dbReference type="NCBI Taxonomy" id="1029756"/>
    <lineage>
        <taxon>Bacteria</taxon>
        <taxon>Pseudomonadati</taxon>
        <taxon>Pseudomonadota</taxon>
        <taxon>Alphaproteobacteria</taxon>
        <taxon>Hyphomicrobiales</taxon>
        <taxon>Hyphomicrobiaceae</taxon>
        <taxon>Hyphomicrobium</taxon>
    </lineage>
</organism>
<dbReference type="InterPro" id="IPR007047">
    <property type="entry name" value="Flp_Fap"/>
</dbReference>
<keyword evidence="1" id="KW-0472">Membrane</keyword>
<dbReference type="STRING" id="1029756.W911_05380"/>
<evidence type="ECO:0000256" key="1">
    <source>
        <dbReference type="SAM" id="Phobius"/>
    </source>
</evidence>
<evidence type="ECO:0000313" key="3">
    <source>
        <dbReference type="Proteomes" id="UP000018542"/>
    </source>
</evidence>
<dbReference type="EMBL" id="CP006912">
    <property type="protein sequence ID" value="AHB47948.1"/>
    <property type="molecule type" value="Genomic_DNA"/>
</dbReference>
<accession>V5SBN9</accession>
<feature type="transmembrane region" description="Helical" evidence="1">
    <location>
        <begin position="20"/>
        <end position="38"/>
    </location>
</feature>
<keyword evidence="1" id="KW-1133">Transmembrane helix</keyword>
<keyword evidence="3" id="KW-1185">Reference proteome</keyword>
<dbReference type="Proteomes" id="UP000018542">
    <property type="component" value="Chromosome"/>
</dbReference>
<dbReference type="RefSeq" id="WP_023786478.1">
    <property type="nucleotide sequence ID" value="NC_022997.1"/>
</dbReference>
<evidence type="ECO:0000313" key="2">
    <source>
        <dbReference type="EMBL" id="AHB47948.1"/>
    </source>
</evidence>
<dbReference type="HOGENOM" id="CLU_171854_3_3_5"/>
<keyword evidence="1" id="KW-0812">Transmembrane</keyword>
<sequence length="55" mass="5924">MKRLLKNFFENEAGATSIEYALIGVIVSVGIIGSLQAVMSALDAMFGKVEDGFDR</sequence>
<proteinExistence type="predicted"/>
<dbReference type="AlphaFoldDB" id="V5SBN9"/>